<evidence type="ECO:0000313" key="6">
    <source>
        <dbReference type="Proteomes" id="UP001172082"/>
    </source>
</evidence>
<dbReference type="SUPFAM" id="SSF49482">
    <property type="entry name" value="Aromatic compound dioxygenase"/>
    <property type="match status" value="1"/>
</dbReference>
<dbReference type="Gene3D" id="2.60.130.10">
    <property type="entry name" value="Aromatic compound dioxygenase"/>
    <property type="match status" value="1"/>
</dbReference>
<dbReference type="CDD" id="cd00421">
    <property type="entry name" value="intradiol_dioxygenase"/>
    <property type="match status" value="1"/>
</dbReference>
<organism evidence="5 6">
    <name type="scientific">Splendidivirga corallicola</name>
    <dbReference type="NCBI Taxonomy" id="3051826"/>
    <lineage>
        <taxon>Bacteria</taxon>
        <taxon>Pseudomonadati</taxon>
        <taxon>Bacteroidota</taxon>
        <taxon>Cytophagia</taxon>
        <taxon>Cytophagales</taxon>
        <taxon>Splendidivirgaceae</taxon>
        <taxon>Splendidivirga</taxon>
    </lineage>
</organism>
<evidence type="ECO:0000256" key="3">
    <source>
        <dbReference type="ARBA" id="ARBA00023002"/>
    </source>
</evidence>
<evidence type="ECO:0000256" key="1">
    <source>
        <dbReference type="ARBA" id="ARBA00007825"/>
    </source>
</evidence>
<dbReference type="InterPro" id="IPR050770">
    <property type="entry name" value="Intradiol_RC_Dioxygenase"/>
</dbReference>
<reference evidence="5" key="1">
    <citation type="submission" date="2023-06" db="EMBL/GenBank/DDBJ databases">
        <title>Genomic of Parafulvivirga corallium.</title>
        <authorList>
            <person name="Wang G."/>
        </authorList>
    </citation>
    <scope>NUCLEOTIDE SEQUENCE</scope>
    <source>
        <strain evidence="5">BMA10</strain>
    </source>
</reference>
<dbReference type="Pfam" id="PF00775">
    <property type="entry name" value="Dioxygenase_C"/>
    <property type="match status" value="1"/>
</dbReference>
<name>A0ABT8KV55_9BACT</name>
<accession>A0ABT8KV55</accession>
<dbReference type="Proteomes" id="UP001172082">
    <property type="component" value="Unassembled WGS sequence"/>
</dbReference>
<dbReference type="RefSeq" id="WP_346754679.1">
    <property type="nucleotide sequence ID" value="NZ_JAUJEA010000012.1"/>
</dbReference>
<keyword evidence="6" id="KW-1185">Reference proteome</keyword>
<evidence type="ECO:0000256" key="2">
    <source>
        <dbReference type="ARBA" id="ARBA00022964"/>
    </source>
</evidence>
<dbReference type="InterPro" id="IPR015889">
    <property type="entry name" value="Intradiol_dOase_core"/>
</dbReference>
<comment type="caution">
    <text evidence="5">The sequence shown here is derived from an EMBL/GenBank/DDBJ whole genome shotgun (WGS) entry which is preliminary data.</text>
</comment>
<dbReference type="PANTHER" id="PTHR33711:SF11">
    <property type="entry name" value="DIOXYGENASE"/>
    <property type="match status" value="1"/>
</dbReference>
<keyword evidence="3" id="KW-0560">Oxidoreductase</keyword>
<evidence type="ECO:0000313" key="5">
    <source>
        <dbReference type="EMBL" id="MDN5204655.1"/>
    </source>
</evidence>
<evidence type="ECO:0000259" key="4">
    <source>
        <dbReference type="Pfam" id="PF00775"/>
    </source>
</evidence>
<gene>
    <name evidence="5" type="ORF">QQ008_24905</name>
</gene>
<feature type="domain" description="Intradiol ring-cleavage dioxygenases" evidence="4">
    <location>
        <begin position="59"/>
        <end position="197"/>
    </location>
</feature>
<dbReference type="EMBL" id="JAUJEA010000012">
    <property type="protein sequence ID" value="MDN5204655.1"/>
    <property type="molecule type" value="Genomic_DNA"/>
</dbReference>
<comment type="similarity">
    <text evidence="1">Belongs to the intradiol ring-cleavage dioxygenase family.</text>
</comment>
<dbReference type="PANTHER" id="PTHR33711">
    <property type="entry name" value="DIOXYGENASE, PUTATIVE (AFU_ORTHOLOGUE AFUA_2G02910)-RELATED"/>
    <property type="match status" value="1"/>
</dbReference>
<sequence length="211" mass="22818">MMKRKEFLKRVGHSTLYGGMVLTGLSGCKKDNEQRPAEDCKLTGPDDLGPFFVAGSSNIVNLNTQNLPGTPMMVSGKVFSGEGASNPIENAKIEIWHADSGGRYHPEGSGDVSDYEASQITLRGFVLTPGDGSYSFQSILPGLYGGRARHIHYRISASDHDILVTQSYFLGDARIQEDPLSQNAGDCRIISFQDNGSGTQVGIVNFNIKKS</sequence>
<dbReference type="InterPro" id="IPR000627">
    <property type="entry name" value="Intradiol_dOase_C"/>
</dbReference>
<dbReference type="PROSITE" id="PS51257">
    <property type="entry name" value="PROKAR_LIPOPROTEIN"/>
    <property type="match status" value="1"/>
</dbReference>
<keyword evidence="2" id="KW-0223">Dioxygenase</keyword>
<proteinExistence type="inferred from homology"/>
<protein>
    <recommendedName>
        <fullName evidence="4">Intradiol ring-cleavage dioxygenases domain-containing protein</fullName>
    </recommendedName>
</protein>